<evidence type="ECO:0000313" key="3">
    <source>
        <dbReference type="Proteomes" id="UP001073122"/>
    </source>
</evidence>
<accession>A0ABT3XPX3</accession>
<dbReference type="Gene3D" id="2.60.40.1470">
    <property type="entry name" value="ApaG domain"/>
    <property type="match status" value="1"/>
</dbReference>
<comment type="caution">
    <text evidence="2">The sequence shown here is derived from an EMBL/GenBank/DDBJ whole genome shotgun (WGS) entry which is preliminary data.</text>
</comment>
<dbReference type="EMBL" id="JAOVZW010000004">
    <property type="protein sequence ID" value="MCX8523378.1"/>
    <property type="molecule type" value="Genomic_DNA"/>
</dbReference>
<reference evidence="2" key="1">
    <citation type="submission" date="2022-10" db="EMBL/GenBank/DDBJ databases">
        <title>Chryseobacterium sp. nov., a novel bacterial species.</title>
        <authorList>
            <person name="Cao Y."/>
        </authorList>
    </citation>
    <scope>NUCLEOTIDE SEQUENCE</scope>
    <source>
        <strain evidence="2">CCTCC AB2015118</strain>
    </source>
</reference>
<evidence type="ECO:0000313" key="2">
    <source>
        <dbReference type="EMBL" id="MCX8523378.1"/>
    </source>
</evidence>
<dbReference type="PANTHER" id="PTHR14289:SF16">
    <property type="entry name" value="POLYMERASE DELTA-INTERACTING PROTEIN 2"/>
    <property type="match status" value="1"/>
</dbReference>
<dbReference type="SUPFAM" id="SSF110069">
    <property type="entry name" value="ApaG-like"/>
    <property type="match status" value="1"/>
</dbReference>
<feature type="domain" description="ApaG" evidence="1">
    <location>
        <begin position="3"/>
        <end position="128"/>
    </location>
</feature>
<dbReference type="PANTHER" id="PTHR14289">
    <property type="entry name" value="F-BOX ONLY PROTEIN 3"/>
    <property type="match status" value="1"/>
</dbReference>
<dbReference type="InterPro" id="IPR036767">
    <property type="entry name" value="ApaG_sf"/>
</dbReference>
<organism evidence="2 3">
    <name type="scientific">Chryseobacterium formosus</name>
    <dbReference type="NCBI Taxonomy" id="1537363"/>
    <lineage>
        <taxon>Bacteria</taxon>
        <taxon>Pseudomonadati</taxon>
        <taxon>Bacteroidota</taxon>
        <taxon>Flavobacteriia</taxon>
        <taxon>Flavobacteriales</taxon>
        <taxon>Weeksellaceae</taxon>
        <taxon>Chryseobacterium group</taxon>
        <taxon>Chryseobacterium</taxon>
    </lineage>
</organism>
<dbReference type="Pfam" id="PF04379">
    <property type="entry name" value="DUF525"/>
    <property type="match status" value="1"/>
</dbReference>
<dbReference type="RefSeq" id="WP_267264692.1">
    <property type="nucleotide sequence ID" value="NZ_JAOVZW010000004.1"/>
</dbReference>
<evidence type="ECO:0000259" key="1">
    <source>
        <dbReference type="PROSITE" id="PS51087"/>
    </source>
</evidence>
<dbReference type="PROSITE" id="PS51087">
    <property type="entry name" value="APAG"/>
    <property type="match status" value="1"/>
</dbReference>
<keyword evidence="3" id="KW-1185">Reference proteome</keyword>
<gene>
    <name evidence="2" type="primary">apaG</name>
    <name evidence="2" type="ORF">OF897_05540</name>
</gene>
<proteinExistence type="predicted"/>
<name>A0ABT3XPX3_9FLAO</name>
<dbReference type="NCBIfam" id="NF003967">
    <property type="entry name" value="PRK05461.1"/>
    <property type="match status" value="1"/>
</dbReference>
<sequence length="128" mass="14502">MFSKITSNIKVSVIPEYDSKNSYPSENRHVFKYNIVIENDGDFPIKILKRKWLIFDVGFGFTEVVGDGIIGLTPEVESGDNFAYFSNVMLHSGVGNMSGKYLVENSKTKEQFEIDIPKFHLLSEVLSN</sequence>
<dbReference type="InterPro" id="IPR007474">
    <property type="entry name" value="ApaG_domain"/>
</dbReference>
<dbReference type="Proteomes" id="UP001073122">
    <property type="component" value="Unassembled WGS sequence"/>
</dbReference>
<protein>
    <submittedName>
        <fullName evidence="2">Co2+/Mg2+ efflux protein ApaG</fullName>
    </submittedName>
</protein>